<comment type="similarity">
    <text evidence="1 5">Belongs to the flavin oxidoreductase frp family.</text>
</comment>
<comment type="caution">
    <text evidence="7">The sequence shown here is derived from an EMBL/GenBank/DDBJ whole genome shotgun (WGS) entry which is preliminary data.</text>
</comment>
<accession>A0A917XZP8</accession>
<evidence type="ECO:0000256" key="3">
    <source>
        <dbReference type="ARBA" id="ARBA00022643"/>
    </source>
</evidence>
<keyword evidence="3 5" id="KW-0288">FMN</keyword>
<dbReference type="PANTHER" id="PTHR43425:SF3">
    <property type="entry name" value="NADPH-DEPENDENT OXIDOREDUCTASE"/>
    <property type="match status" value="1"/>
</dbReference>
<dbReference type="InterPro" id="IPR016446">
    <property type="entry name" value="Flavin_OxRdtase_Frp"/>
</dbReference>
<reference evidence="7" key="1">
    <citation type="journal article" date="2014" name="Int. J. Syst. Evol. Microbiol.">
        <title>Complete genome sequence of Corynebacterium casei LMG S-19264T (=DSM 44701T), isolated from a smear-ripened cheese.</title>
        <authorList>
            <consortium name="US DOE Joint Genome Institute (JGI-PGF)"/>
            <person name="Walter F."/>
            <person name="Albersmeier A."/>
            <person name="Kalinowski J."/>
            <person name="Ruckert C."/>
        </authorList>
    </citation>
    <scope>NUCLEOTIDE SEQUENCE</scope>
    <source>
        <strain evidence="7">JCM 17251</strain>
    </source>
</reference>
<evidence type="ECO:0000313" key="8">
    <source>
        <dbReference type="Proteomes" id="UP000624041"/>
    </source>
</evidence>
<dbReference type="AlphaFoldDB" id="A0A917XZP8"/>
<dbReference type="CDD" id="cd02146">
    <property type="entry name" value="NfsA-like"/>
    <property type="match status" value="1"/>
</dbReference>
<name>A0A917XZP8_9BACI</name>
<dbReference type="SUPFAM" id="SSF55469">
    <property type="entry name" value="FMN-dependent nitroreductase-like"/>
    <property type="match status" value="1"/>
</dbReference>
<gene>
    <name evidence="7" type="primary">nfrA1</name>
    <name evidence="7" type="ORF">GCM10007971_20680</name>
</gene>
<keyword evidence="8" id="KW-1185">Reference proteome</keyword>
<keyword evidence="5" id="KW-0521">NADP</keyword>
<dbReference type="InterPro" id="IPR000415">
    <property type="entry name" value="Nitroreductase-like"/>
</dbReference>
<dbReference type="RefSeq" id="WP_188857090.1">
    <property type="nucleotide sequence ID" value="NZ_BMOS01000012.1"/>
</dbReference>
<evidence type="ECO:0000256" key="4">
    <source>
        <dbReference type="ARBA" id="ARBA00023002"/>
    </source>
</evidence>
<keyword evidence="4 5" id="KW-0560">Oxidoreductase</keyword>
<feature type="domain" description="Nitroreductase" evidence="6">
    <location>
        <begin position="10"/>
        <end position="165"/>
    </location>
</feature>
<sequence length="246" mass="28056">MNETLKLLHNHRSIRKFTREKLTKDEVRTIVEAGQRASTSSNVMAYSIIGVTDENIKKELRKVSGQPYVEKNGYLFVICADLSRIANLDSNGVQGNVKQNLESTEQFIVATVDGALVTQNMVIAAESLGFGACFLGSLRNDINRVDELLKLPAYVIPLFGLAVGHPNHEPDIKPRLPFEAVFHENTYDQAKHTHIEDYDRILSDYYQRRDSNLKDDNWSKQMLRKYNVPTRMDVAAYVQSKNMNRH</sequence>
<evidence type="ECO:0000256" key="2">
    <source>
        <dbReference type="ARBA" id="ARBA00022630"/>
    </source>
</evidence>
<keyword evidence="2 5" id="KW-0285">Flavoprotein</keyword>
<dbReference type="Proteomes" id="UP000624041">
    <property type="component" value="Unassembled WGS sequence"/>
</dbReference>
<dbReference type="Gene3D" id="3.40.109.10">
    <property type="entry name" value="NADH Oxidase"/>
    <property type="match status" value="1"/>
</dbReference>
<protein>
    <submittedName>
        <fullName evidence="7">FMN reductase (NADPH)</fullName>
    </submittedName>
</protein>
<dbReference type="PIRSF" id="PIRSF005426">
    <property type="entry name" value="Frp"/>
    <property type="match status" value="1"/>
</dbReference>
<dbReference type="PANTHER" id="PTHR43425">
    <property type="entry name" value="OXYGEN-INSENSITIVE NADPH NITROREDUCTASE"/>
    <property type="match status" value="1"/>
</dbReference>
<proteinExistence type="inferred from homology"/>
<evidence type="ECO:0000313" key="7">
    <source>
        <dbReference type="EMBL" id="GGN58531.1"/>
    </source>
</evidence>
<dbReference type="NCBIfam" id="NF008033">
    <property type="entry name" value="PRK10765.1"/>
    <property type="match status" value="1"/>
</dbReference>
<dbReference type="Pfam" id="PF00881">
    <property type="entry name" value="Nitroreductase"/>
    <property type="match status" value="1"/>
</dbReference>
<dbReference type="EMBL" id="BMOS01000012">
    <property type="protein sequence ID" value="GGN58531.1"/>
    <property type="molecule type" value="Genomic_DNA"/>
</dbReference>
<evidence type="ECO:0000256" key="5">
    <source>
        <dbReference type="PIRNR" id="PIRNR005426"/>
    </source>
</evidence>
<dbReference type="GO" id="GO:0016491">
    <property type="term" value="F:oxidoreductase activity"/>
    <property type="evidence" value="ECO:0007669"/>
    <property type="project" value="UniProtKB-UniRule"/>
</dbReference>
<organism evidence="7 8">
    <name type="scientific">Oceanobacillus indicireducens</name>
    <dbReference type="NCBI Taxonomy" id="1004261"/>
    <lineage>
        <taxon>Bacteria</taxon>
        <taxon>Bacillati</taxon>
        <taxon>Bacillota</taxon>
        <taxon>Bacilli</taxon>
        <taxon>Bacillales</taxon>
        <taxon>Bacillaceae</taxon>
        <taxon>Oceanobacillus</taxon>
    </lineage>
</organism>
<evidence type="ECO:0000256" key="1">
    <source>
        <dbReference type="ARBA" id="ARBA00008366"/>
    </source>
</evidence>
<reference evidence="7" key="2">
    <citation type="submission" date="2020-09" db="EMBL/GenBank/DDBJ databases">
        <authorList>
            <person name="Sun Q."/>
            <person name="Ohkuma M."/>
        </authorList>
    </citation>
    <scope>NUCLEOTIDE SEQUENCE</scope>
    <source>
        <strain evidence="7">JCM 17251</strain>
    </source>
</reference>
<dbReference type="InterPro" id="IPR029479">
    <property type="entry name" value="Nitroreductase"/>
</dbReference>
<evidence type="ECO:0000259" key="6">
    <source>
        <dbReference type="Pfam" id="PF00881"/>
    </source>
</evidence>